<comment type="caution">
    <text evidence="2">The sequence shown here is derived from an EMBL/GenBank/DDBJ whole genome shotgun (WGS) entry which is preliminary data.</text>
</comment>
<proteinExistence type="predicted"/>
<keyword evidence="3" id="KW-1185">Reference proteome</keyword>
<accession>A0AAD7B8X4</accession>
<evidence type="ECO:0000313" key="3">
    <source>
        <dbReference type="Proteomes" id="UP001221142"/>
    </source>
</evidence>
<evidence type="ECO:0000256" key="1">
    <source>
        <dbReference type="SAM" id="MobiDB-lite"/>
    </source>
</evidence>
<protein>
    <submittedName>
        <fullName evidence="2">Uncharacterized protein</fullName>
    </submittedName>
</protein>
<name>A0AAD7B8X4_9AGAR</name>
<feature type="region of interest" description="Disordered" evidence="1">
    <location>
        <begin position="1"/>
        <end position="36"/>
    </location>
</feature>
<dbReference type="Proteomes" id="UP001221142">
    <property type="component" value="Unassembled WGS sequence"/>
</dbReference>
<reference evidence="2" key="1">
    <citation type="submission" date="2023-03" db="EMBL/GenBank/DDBJ databases">
        <title>Massive genome expansion in bonnet fungi (Mycena s.s.) driven by repeated elements and novel gene families across ecological guilds.</title>
        <authorList>
            <consortium name="Lawrence Berkeley National Laboratory"/>
            <person name="Harder C.B."/>
            <person name="Miyauchi S."/>
            <person name="Viragh M."/>
            <person name="Kuo A."/>
            <person name="Thoen E."/>
            <person name="Andreopoulos B."/>
            <person name="Lu D."/>
            <person name="Skrede I."/>
            <person name="Drula E."/>
            <person name="Henrissat B."/>
            <person name="Morin E."/>
            <person name="Kohler A."/>
            <person name="Barry K."/>
            <person name="LaButti K."/>
            <person name="Morin E."/>
            <person name="Salamov A."/>
            <person name="Lipzen A."/>
            <person name="Mereny Z."/>
            <person name="Hegedus B."/>
            <person name="Baldrian P."/>
            <person name="Stursova M."/>
            <person name="Weitz H."/>
            <person name="Taylor A."/>
            <person name="Grigoriev I.V."/>
            <person name="Nagy L.G."/>
            <person name="Martin F."/>
            <person name="Kauserud H."/>
        </authorList>
    </citation>
    <scope>NUCLEOTIDE SEQUENCE</scope>
    <source>
        <strain evidence="2">9284</strain>
    </source>
</reference>
<evidence type="ECO:0000313" key="2">
    <source>
        <dbReference type="EMBL" id="KAJ7613544.1"/>
    </source>
</evidence>
<dbReference type="EMBL" id="JARKIF010000028">
    <property type="protein sequence ID" value="KAJ7613544.1"/>
    <property type="molecule type" value="Genomic_DNA"/>
</dbReference>
<organism evidence="2 3">
    <name type="scientific">Roridomyces roridus</name>
    <dbReference type="NCBI Taxonomy" id="1738132"/>
    <lineage>
        <taxon>Eukaryota</taxon>
        <taxon>Fungi</taxon>
        <taxon>Dikarya</taxon>
        <taxon>Basidiomycota</taxon>
        <taxon>Agaricomycotina</taxon>
        <taxon>Agaricomycetes</taxon>
        <taxon>Agaricomycetidae</taxon>
        <taxon>Agaricales</taxon>
        <taxon>Marasmiineae</taxon>
        <taxon>Mycenaceae</taxon>
        <taxon>Roridomyces</taxon>
    </lineage>
</organism>
<sequence>MFPLGNTFRSPPNTGLASTPLPNQLATSPLEGRDQNRRRIERERFLDFTVRRELRVQLNPNSGFTVKWDIAFPRSNDKFDVVHPARSRQIHSEQESGGEGRLAWWDVIGRCSRRIQDGGKVCLFYEIYRALYTTQSTAAQYYSHYGVVVF</sequence>
<gene>
    <name evidence="2" type="ORF">FB45DRAFT_268106</name>
</gene>
<dbReference type="AlphaFoldDB" id="A0AAD7B8X4"/>
<feature type="compositionally biased region" description="Polar residues" evidence="1">
    <location>
        <begin position="7"/>
        <end position="27"/>
    </location>
</feature>